<name>A0ABR2JE62_9EUKA</name>
<keyword evidence="1" id="KW-0479">Metal-binding</keyword>
<evidence type="ECO:0000313" key="5">
    <source>
        <dbReference type="Proteomes" id="UP001470230"/>
    </source>
</evidence>
<keyword evidence="5" id="KW-1185">Reference proteome</keyword>
<proteinExistence type="predicted"/>
<dbReference type="PANTHER" id="PTHR31669">
    <property type="entry name" value="PROTEIN FAR1-RELATED SEQUENCE 10-RELATED"/>
    <property type="match status" value="1"/>
</dbReference>
<evidence type="ECO:0000256" key="2">
    <source>
        <dbReference type="SAM" id="Coils"/>
    </source>
</evidence>
<dbReference type="PROSITE" id="PS50966">
    <property type="entry name" value="ZF_SWIM"/>
    <property type="match status" value="1"/>
</dbReference>
<dbReference type="Proteomes" id="UP001470230">
    <property type="component" value="Unassembled WGS sequence"/>
</dbReference>
<keyword evidence="2" id="KW-0175">Coiled coil</keyword>
<evidence type="ECO:0000259" key="3">
    <source>
        <dbReference type="PROSITE" id="PS50966"/>
    </source>
</evidence>
<comment type="caution">
    <text evidence="4">The sequence shown here is derived from an EMBL/GenBank/DDBJ whole genome shotgun (WGS) entry which is preliminary data.</text>
</comment>
<evidence type="ECO:0000256" key="1">
    <source>
        <dbReference type="PROSITE-ProRule" id="PRU00325"/>
    </source>
</evidence>
<reference evidence="4 5" key="1">
    <citation type="submission" date="2024-04" db="EMBL/GenBank/DDBJ databases">
        <title>Tritrichomonas musculus Genome.</title>
        <authorList>
            <person name="Alves-Ferreira E."/>
            <person name="Grigg M."/>
            <person name="Lorenzi H."/>
            <person name="Galac M."/>
        </authorList>
    </citation>
    <scope>NUCLEOTIDE SEQUENCE [LARGE SCALE GENOMIC DNA]</scope>
    <source>
        <strain evidence="4 5">EAF2021</strain>
    </source>
</reference>
<dbReference type="InterPro" id="IPR007527">
    <property type="entry name" value="Znf_SWIM"/>
</dbReference>
<feature type="coiled-coil region" evidence="2">
    <location>
        <begin position="835"/>
        <end position="862"/>
    </location>
</feature>
<evidence type="ECO:0000313" key="4">
    <source>
        <dbReference type="EMBL" id="KAK8876237.1"/>
    </source>
</evidence>
<accession>A0ABR2JE62</accession>
<dbReference type="InterPro" id="IPR031052">
    <property type="entry name" value="FHY3/FAR1"/>
</dbReference>
<sequence length="968" mass="111846">MCSFFINIKDINQLLIDKEIQTTGLIGFFDKKFLDVYCYAPNEVFPIKIKVTHCSSEIPILGQVINIKGVVRKADSQSLYIESHSIEKSSKEEATLKGVLLSPLTKTQDNLAEMQFTHIADIDSSYIGKEIKTIGIVYYYNDKYITVYSYKSKNDKAKKIKIQNYFTYQIQVNSVLLVIGNVRFKQEDNFYIIPSKVDLITEAEAISKGFILHIIPEKPFVVTFDEEEDDEESKQISFFAKEPKDFKEFYTDEPDQLFGFLQQQANKEGFQIVKPCGLSSNDHAALRCNLHSKNKNPNLNTNCPFICNIQRVKNPKGGFRWHVSSIINIHNHLLHPLNFVHSILSEKKKSLIRSLYSSGVNYGIISNFIKLRYNIDISRNQIRSLCAASKRERTLEKIAETEELKEFMYSIDGVVRFDQYRDKYGYMHRKAVATFTRQELENLRDFGDFIAVDPTFATSSSHWSLIPLTVVGSDRDIRSAGIIFRSNTQEDRFRWILKILLTELPSKDKLQTICSDDDSGLNCAFRVLLNDDINDDFHTKVRRLNRVICFWHKISNFITFLNGLSLPEDKVAKYLKYFKKMGQSRDYDVAISCYKKLEGKSKLATYMIKNIKDDLKYFSKSMLQTFNCGYNTSSIAESTNSRLKNLFPDQRSLSLKEIRVALINAERLSSLSKQYICGIKPRKVKDQILISLIEKFNIAENIASAICNSIINAEDLSIRFIDDAQTQAEVIEKDPTFEDIYQEKFLVTMSGCSCKKQIQTGIPCKHFIKFLNEKNLNVINYIQVSERWTRTKPNERIEIKLVDEVQVEKSSFIPVTQMDRYISLKNLCLQIMNFASQSQNRYSVAKEKLDELYEQLQNIERIIDDVHPQPGRPHKSTNLANWNKIDPCKLCGKPHSTKRCPRRNEFLTYIPKDYINDSDKKYSCSLCGLKGHRIDKCFVKAAWLKAIKGKVGFSQLFPTFCNIFQNIL</sequence>
<keyword evidence="1" id="KW-0863">Zinc-finger</keyword>
<dbReference type="EMBL" id="JAPFFF010000012">
    <property type="protein sequence ID" value="KAK8876237.1"/>
    <property type="molecule type" value="Genomic_DNA"/>
</dbReference>
<keyword evidence="1" id="KW-0862">Zinc</keyword>
<dbReference type="PANTHER" id="PTHR31669:SF251">
    <property type="entry name" value="PROTEIN FAR1-RELATED SEQUENCE"/>
    <property type="match status" value="1"/>
</dbReference>
<organism evidence="4 5">
    <name type="scientific">Tritrichomonas musculus</name>
    <dbReference type="NCBI Taxonomy" id="1915356"/>
    <lineage>
        <taxon>Eukaryota</taxon>
        <taxon>Metamonada</taxon>
        <taxon>Parabasalia</taxon>
        <taxon>Tritrichomonadida</taxon>
        <taxon>Tritrichomonadidae</taxon>
        <taxon>Tritrichomonas</taxon>
    </lineage>
</organism>
<protein>
    <recommendedName>
        <fullName evidence="3">SWIM-type domain-containing protein</fullName>
    </recommendedName>
</protein>
<feature type="domain" description="SWIM-type" evidence="3">
    <location>
        <begin position="741"/>
        <end position="775"/>
    </location>
</feature>
<gene>
    <name evidence="4" type="ORF">M9Y10_006430</name>
</gene>